<sequence length="200" mass="20627">MPLIPEEPQIHESVTGPLAAAGGTRTPQAPRPVPVPGPRPGPRPAPPRATRTHSSPGRPGPVRPAQANPQPQQTGGSPQIQLVSATVATAVSAADDAVDNLLDSGRAPTDILVLTSGDQHPWAQHELSFGAESYWRQQDEAGDVFYAAATAAQAVKRPVVVLAMNDGTDEATSAALPAALALAGEILVVCGDPERVNTLM</sequence>
<gene>
    <name evidence="2" type="ORF">POF43_027335</name>
</gene>
<evidence type="ECO:0000313" key="2">
    <source>
        <dbReference type="EMBL" id="MDI5966395.1"/>
    </source>
</evidence>
<reference evidence="2 3" key="1">
    <citation type="submission" date="2023-05" db="EMBL/GenBank/DDBJ databases">
        <title>Streptantibioticus silvisoli sp. nov., acidotolerant actinomycetes 1 from pine litter.</title>
        <authorList>
            <person name="Swiecimska M."/>
            <person name="Golinska P."/>
            <person name="Sangal V."/>
            <person name="Wachnowicz B."/>
            <person name="Goodfellow M."/>
        </authorList>
    </citation>
    <scope>NUCLEOTIDE SEQUENCE [LARGE SCALE GENOMIC DNA]</scope>
    <source>
        <strain evidence="2 3">SL54</strain>
    </source>
</reference>
<evidence type="ECO:0000313" key="3">
    <source>
        <dbReference type="Proteomes" id="UP001156398"/>
    </source>
</evidence>
<name>A0ABT6W6M2_9ACTN</name>
<dbReference type="Proteomes" id="UP001156398">
    <property type="component" value="Unassembled WGS sequence"/>
</dbReference>
<evidence type="ECO:0000256" key="1">
    <source>
        <dbReference type="SAM" id="MobiDB-lite"/>
    </source>
</evidence>
<feature type="region of interest" description="Disordered" evidence="1">
    <location>
        <begin position="1"/>
        <end position="78"/>
    </location>
</feature>
<accession>A0ABT6W6M2</accession>
<proteinExistence type="predicted"/>
<keyword evidence="3" id="KW-1185">Reference proteome</keyword>
<feature type="compositionally biased region" description="Polar residues" evidence="1">
    <location>
        <begin position="67"/>
        <end position="78"/>
    </location>
</feature>
<comment type="caution">
    <text evidence="2">The sequence shown here is derived from an EMBL/GenBank/DDBJ whole genome shotgun (WGS) entry which is preliminary data.</text>
</comment>
<feature type="compositionally biased region" description="Pro residues" evidence="1">
    <location>
        <begin position="29"/>
        <end position="47"/>
    </location>
</feature>
<dbReference type="EMBL" id="JAAGKO020000051">
    <property type="protein sequence ID" value="MDI5966395.1"/>
    <property type="molecule type" value="Genomic_DNA"/>
</dbReference>
<organism evidence="2 3">
    <name type="scientific">Streptantibioticus silvisoli</name>
    <dbReference type="NCBI Taxonomy" id="2705255"/>
    <lineage>
        <taxon>Bacteria</taxon>
        <taxon>Bacillati</taxon>
        <taxon>Actinomycetota</taxon>
        <taxon>Actinomycetes</taxon>
        <taxon>Kitasatosporales</taxon>
        <taxon>Streptomycetaceae</taxon>
        <taxon>Streptantibioticus</taxon>
    </lineage>
</organism>
<protein>
    <submittedName>
        <fullName evidence="2">Uncharacterized protein</fullName>
    </submittedName>
</protein>